<evidence type="ECO:0000259" key="6">
    <source>
        <dbReference type="PROSITE" id="PS51123"/>
    </source>
</evidence>
<gene>
    <name evidence="7" type="ordered locus">SGRA_1057</name>
</gene>
<dbReference type="InterPro" id="IPR006665">
    <property type="entry name" value="OmpA-like"/>
</dbReference>
<evidence type="ECO:0000256" key="3">
    <source>
        <dbReference type="ARBA" id="ARBA00023237"/>
    </source>
</evidence>
<name>H6L3E5_SAPGL</name>
<dbReference type="InterPro" id="IPR036737">
    <property type="entry name" value="OmpA-like_sf"/>
</dbReference>
<dbReference type="PRINTS" id="PR01021">
    <property type="entry name" value="OMPADOMAIN"/>
</dbReference>
<evidence type="ECO:0000256" key="5">
    <source>
        <dbReference type="SAM" id="SignalP"/>
    </source>
</evidence>
<dbReference type="PROSITE" id="PS51123">
    <property type="entry name" value="OMPA_2"/>
    <property type="match status" value="1"/>
</dbReference>
<dbReference type="GO" id="GO:0009279">
    <property type="term" value="C:cell outer membrane"/>
    <property type="evidence" value="ECO:0007669"/>
    <property type="project" value="UniProtKB-SubCell"/>
</dbReference>
<dbReference type="PANTHER" id="PTHR30329:SF21">
    <property type="entry name" value="LIPOPROTEIN YIAD-RELATED"/>
    <property type="match status" value="1"/>
</dbReference>
<sequence length="564" mass="63998">MKKLYLSCLLMLLSFGMASAQDLQDSFELYFEFNRAILKQESKTQIDSFLEATKGRRLGVRIAGYTCDIGTENYNMGLSERRAESAFEYLKEVGEPEDKMELFFYGEKDLKYGQGGVAENRRVYFLFSLEDDDRDTLLQKGCLEVFVEKGTFKPKKNKDITFTYKSLSSAREVAQAGIKMEDENGKGVYANAIAYFDAKVDGNALEAGKTLKVKMPAVGEDAEGFMLYTGVDNGGTITWKSTGKPCGSLVKEGDCSTYNFEMEVNGYCGCLKPRACEEDCSEDPFGGERLPNLEAADIRYSSEGSVAQIKDGTYTQDIANMDVQVVDEPNKESDCDICEQFQYGIATEDWFPAYANMNDSKNVIVKAKNSAGEAQQGDGNRGMRIMLPRDKVTETNPVLLTGRLTKQGYMKWETSKYEQATCLGPINCDYVVFDVPATGNYKLGEWNENPDAPGEDTYVLKTRVLRNSTILVANKKTGYVYRAKNVTRKGKTRTKEYHIRQDDNMDDIIILQRYQHKKKAQKKRYAEVKLTDLKYKKKKKMYVLRKRTSKKIKEWDEMDLNLCK</sequence>
<keyword evidence="5" id="KW-0732">Signal</keyword>
<dbReference type="Pfam" id="PF00691">
    <property type="entry name" value="OmpA"/>
    <property type="match status" value="1"/>
</dbReference>
<keyword evidence="2 4" id="KW-0472">Membrane</keyword>
<comment type="subcellular location">
    <subcellularLocation>
        <location evidence="1">Cell outer membrane</location>
    </subcellularLocation>
</comment>
<keyword evidence="3" id="KW-0998">Cell outer membrane</keyword>
<dbReference type="PANTHER" id="PTHR30329">
    <property type="entry name" value="STATOR ELEMENT OF FLAGELLAR MOTOR COMPLEX"/>
    <property type="match status" value="1"/>
</dbReference>
<dbReference type="InterPro" id="IPR050330">
    <property type="entry name" value="Bact_OuterMem_StrucFunc"/>
</dbReference>
<dbReference type="AlphaFoldDB" id="H6L3E5"/>
<dbReference type="SUPFAM" id="SSF103088">
    <property type="entry name" value="OmpA-like"/>
    <property type="match status" value="1"/>
</dbReference>
<feature type="signal peptide" evidence="5">
    <location>
        <begin position="1"/>
        <end position="20"/>
    </location>
</feature>
<dbReference type="OrthoDB" id="719419at2"/>
<dbReference type="HOGENOM" id="CLU_483028_0_0_10"/>
<evidence type="ECO:0000256" key="1">
    <source>
        <dbReference type="ARBA" id="ARBA00004442"/>
    </source>
</evidence>
<evidence type="ECO:0000313" key="7">
    <source>
        <dbReference type="EMBL" id="AFC23792.1"/>
    </source>
</evidence>
<evidence type="ECO:0000256" key="2">
    <source>
        <dbReference type="ARBA" id="ARBA00023136"/>
    </source>
</evidence>
<evidence type="ECO:0000313" key="8">
    <source>
        <dbReference type="Proteomes" id="UP000007519"/>
    </source>
</evidence>
<feature type="domain" description="OmpA-like" evidence="6">
    <location>
        <begin position="18"/>
        <end position="131"/>
    </location>
</feature>
<dbReference type="KEGG" id="sgn:SGRA_1057"/>
<proteinExistence type="predicted"/>
<dbReference type="EMBL" id="CP002831">
    <property type="protein sequence ID" value="AFC23792.1"/>
    <property type="molecule type" value="Genomic_DNA"/>
</dbReference>
<dbReference type="Proteomes" id="UP000007519">
    <property type="component" value="Chromosome"/>
</dbReference>
<evidence type="ECO:0000256" key="4">
    <source>
        <dbReference type="PROSITE-ProRule" id="PRU00473"/>
    </source>
</evidence>
<feature type="chain" id="PRO_5003603859" evidence="5">
    <location>
        <begin position="21"/>
        <end position="564"/>
    </location>
</feature>
<reference evidence="7 8" key="1">
    <citation type="journal article" date="2012" name="Stand. Genomic Sci.">
        <title>Complete genome sequencing and analysis of Saprospira grandis str. Lewin, a predatory marine bacterium.</title>
        <authorList>
            <person name="Saw J.H."/>
            <person name="Yuryev A."/>
            <person name="Kanbe M."/>
            <person name="Hou S."/>
            <person name="Young A.G."/>
            <person name="Aizawa S."/>
            <person name="Alam M."/>
        </authorList>
    </citation>
    <scope>NUCLEOTIDE SEQUENCE [LARGE SCALE GENOMIC DNA]</scope>
    <source>
        <strain evidence="7 8">Lewin</strain>
    </source>
</reference>
<organism evidence="7 8">
    <name type="scientific">Saprospira grandis (strain Lewin)</name>
    <dbReference type="NCBI Taxonomy" id="984262"/>
    <lineage>
        <taxon>Bacteria</taxon>
        <taxon>Pseudomonadati</taxon>
        <taxon>Bacteroidota</taxon>
        <taxon>Saprospiria</taxon>
        <taxon>Saprospirales</taxon>
        <taxon>Saprospiraceae</taxon>
        <taxon>Saprospira</taxon>
    </lineage>
</organism>
<dbReference type="Gene3D" id="3.30.1330.60">
    <property type="entry name" value="OmpA-like domain"/>
    <property type="match status" value="1"/>
</dbReference>
<dbReference type="STRING" id="984262.SGRA_1057"/>
<dbReference type="InterPro" id="IPR006664">
    <property type="entry name" value="OMP_bac"/>
</dbReference>
<dbReference type="CDD" id="cd07185">
    <property type="entry name" value="OmpA_C-like"/>
    <property type="match status" value="1"/>
</dbReference>
<dbReference type="RefSeq" id="WP_015691441.1">
    <property type="nucleotide sequence ID" value="NC_016940.1"/>
</dbReference>
<protein>
    <submittedName>
        <fullName evidence="7">OmpA/MotB</fullName>
    </submittedName>
</protein>
<dbReference type="eggNOG" id="COG2885">
    <property type="taxonomic scope" value="Bacteria"/>
</dbReference>
<keyword evidence="8" id="KW-1185">Reference proteome</keyword>
<accession>H6L3E5</accession>